<dbReference type="Pfam" id="PF00266">
    <property type="entry name" value="Aminotran_5"/>
    <property type="match status" value="1"/>
</dbReference>
<dbReference type="EMBL" id="BAABHK010000010">
    <property type="protein sequence ID" value="GAA4632385.1"/>
    <property type="molecule type" value="Genomic_DNA"/>
</dbReference>
<evidence type="ECO:0000256" key="1">
    <source>
        <dbReference type="ARBA" id="ARBA00001933"/>
    </source>
</evidence>
<keyword evidence="8" id="KW-1185">Reference proteome</keyword>
<gene>
    <name evidence="7" type="ORF">GCM10023196_065610</name>
</gene>
<comment type="catalytic activity">
    <reaction evidence="4">
        <text>(sulfur carrier)-H + L-cysteine = (sulfur carrier)-SH + L-alanine</text>
        <dbReference type="Rhea" id="RHEA:43892"/>
        <dbReference type="Rhea" id="RHEA-COMP:14737"/>
        <dbReference type="Rhea" id="RHEA-COMP:14739"/>
        <dbReference type="ChEBI" id="CHEBI:29917"/>
        <dbReference type="ChEBI" id="CHEBI:35235"/>
        <dbReference type="ChEBI" id="CHEBI:57972"/>
        <dbReference type="ChEBI" id="CHEBI:64428"/>
        <dbReference type="EC" id="2.8.1.7"/>
    </reaction>
</comment>
<feature type="domain" description="Aminotransferase class V" evidence="6">
    <location>
        <begin position="37"/>
        <end position="409"/>
    </location>
</feature>
<evidence type="ECO:0000256" key="4">
    <source>
        <dbReference type="ARBA" id="ARBA00050776"/>
    </source>
</evidence>
<dbReference type="InterPro" id="IPR020578">
    <property type="entry name" value="Aminotrans_V_PyrdxlP_BS"/>
</dbReference>
<reference evidence="8" key="1">
    <citation type="journal article" date="2019" name="Int. J. Syst. Evol. Microbiol.">
        <title>The Global Catalogue of Microorganisms (GCM) 10K type strain sequencing project: providing services to taxonomists for standard genome sequencing and annotation.</title>
        <authorList>
            <consortium name="The Broad Institute Genomics Platform"/>
            <consortium name="The Broad Institute Genome Sequencing Center for Infectious Disease"/>
            <person name="Wu L."/>
            <person name="Ma J."/>
        </authorList>
    </citation>
    <scope>NUCLEOTIDE SEQUENCE [LARGE SCALE GENOMIC DNA]</scope>
    <source>
        <strain evidence="8">JCM 17939</strain>
    </source>
</reference>
<evidence type="ECO:0000259" key="6">
    <source>
        <dbReference type="Pfam" id="PF00266"/>
    </source>
</evidence>
<comment type="caution">
    <text evidence="7">The sequence shown here is derived from an EMBL/GenBank/DDBJ whole genome shotgun (WGS) entry which is preliminary data.</text>
</comment>
<dbReference type="PROSITE" id="PS00595">
    <property type="entry name" value="AA_TRANSFER_CLASS_5"/>
    <property type="match status" value="1"/>
</dbReference>
<evidence type="ECO:0000256" key="5">
    <source>
        <dbReference type="RuleBase" id="RU004504"/>
    </source>
</evidence>
<keyword evidence="7" id="KW-0808">Transferase</keyword>
<dbReference type="InterPro" id="IPR015424">
    <property type="entry name" value="PyrdxlP-dep_Trfase"/>
</dbReference>
<dbReference type="Gene3D" id="3.40.640.10">
    <property type="entry name" value="Type I PLP-dependent aspartate aminotransferase-like (Major domain)"/>
    <property type="match status" value="1"/>
</dbReference>
<comment type="similarity">
    <text evidence="2">Belongs to the class-V pyridoxal-phosphate-dependent aminotransferase family. Csd subfamily.</text>
</comment>
<dbReference type="Proteomes" id="UP001501442">
    <property type="component" value="Unassembled WGS sequence"/>
</dbReference>
<sequence length="418" mass="44136">MLSAVLDLPPVTRPALRVVGEGVPVPVAGGRTVPYANLDYAASAPCLEAVRDALDAALPYYSSVHRGAGYASQVTTDRYERAREVVREFVGAWRRDAVVFTRNTTDAMNLLAHALPRGTTVVVFESEHHASLLPWARGNHVVRLAAPESPEAALAAAGEALAAAPAGPRLLVVTAASNVTGELWPVAEFAAVARAHGARIAVDAAQLVPHRPFDMGALDVDYVAFSGHKLYAPFGAGCLVGRADWLRAAEPYLLGGGATASVGEHVTWSADPQQRHEAGTPNVLGVVALAAACEALTDWETLVAEEERLLRRLRTGLAAIPGVRELSLWGDRHPRVGIVSFVVEGRGSRAVATALSDRYGIGVRDGKFCAHPFVRRLVGDGSGGCDDGDGTALRASLGIGTTDEHIDRLLTALRRLTT</sequence>
<dbReference type="InterPro" id="IPR015421">
    <property type="entry name" value="PyrdxlP-dep_Trfase_major"/>
</dbReference>
<keyword evidence="3" id="KW-0663">Pyridoxal phosphate</keyword>
<dbReference type="PANTHER" id="PTHR43586">
    <property type="entry name" value="CYSTEINE DESULFURASE"/>
    <property type="match status" value="1"/>
</dbReference>
<protein>
    <submittedName>
        <fullName evidence="7">Aminotransferase class V-fold PLP-dependent enzyme</fullName>
    </submittedName>
</protein>
<evidence type="ECO:0000313" key="7">
    <source>
        <dbReference type="EMBL" id="GAA4632385.1"/>
    </source>
</evidence>
<evidence type="ECO:0000256" key="2">
    <source>
        <dbReference type="ARBA" id="ARBA00010447"/>
    </source>
</evidence>
<organism evidence="7 8">
    <name type="scientific">Actinoallomurus vinaceus</name>
    <dbReference type="NCBI Taxonomy" id="1080074"/>
    <lineage>
        <taxon>Bacteria</taxon>
        <taxon>Bacillati</taxon>
        <taxon>Actinomycetota</taxon>
        <taxon>Actinomycetes</taxon>
        <taxon>Streptosporangiales</taxon>
        <taxon>Thermomonosporaceae</taxon>
        <taxon>Actinoallomurus</taxon>
    </lineage>
</organism>
<accession>A0ABP8UIG4</accession>
<comment type="cofactor">
    <cofactor evidence="1 5">
        <name>pyridoxal 5'-phosphate</name>
        <dbReference type="ChEBI" id="CHEBI:597326"/>
    </cofactor>
</comment>
<dbReference type="InterPro" id="IPR000192">
    <property type="entry name" value="Aminotrans_V_dom"/>
</dbReference>
<dbReference type="PANTHER" id="PTHR43586:SF8">
    <property type="entry name" value="CYSTEINE DESULFURASE 1, CHLOROPLASTIC"/>
    <property type="match status" value="1"/>
</dbReference>
<dbReference type="SUPFAM" id="SSF53383">
    <property type="entry name" value="PLP-dependent transferases"/>
    <property type="match status" value="1"/>
</dbReference>
<dbReference type="Gene3D" id="3.90.1150.10">
    <property type="entry name" value="Aspartate Aminotransferase, domain 1"/>
    <property type="match status" value="1"/>
</dbReference>
<name>A0ABP8UIG4_9ACTN</name>
<dbReference type="InterPro" id="IPR015422">
    <property type="entry name" value="PyrdxlP-dep_Trfase_small"/>
</dbReference>
<dbReference type="GO" id="GO:0008483">
    <property type="term" value="F:transaminase activity"/>
    <property type="evidence" value="ECO:0007669"/>
    <property type="project" value="UniProtKB-KW"/>
</dbReference>
<proteinExistence type="inferred from homology"/>
<keyword evidence="7" id="KW-0032">Aminotransferase</keyword>
<evidence type="ECO:0000313" key="8">
    <source>
        <dbReference type="Proteomes" id="UP001501442"/>
    </source>
</evidence>
<evidence type="ECO:0000256" key="3">
    <source>
        <dbReference type="ARBA" id="ARBA00022898"/>
    </source>
</evidence>